<evidence type="ECO:0000313" key="10">
    <source>
        <dbReference type="EMBL" id="KAG8494034.1"/>
    </source>
</evidence>
<feature type="transmembrane region" description="Helical" evidence="9">
    <location>
        <begin position="653"/>
        <end position="670"/>
    </location>
</feature>
<sequence>MGTMEIEATVPKLAEDVVKEEGEMDESEVSPIEQVRLTVPNTDDPSLPVWTFRMWFLGLFSCALLSFLNQFFGYRTEPLVITQITVQVATLPIGRFMASALPATKFRIPGFGSKEFSLNPGPFNMKEHVLITIFANAGSGFGNGTVYAVSIVTIIKAFYGRSISFFSSWLLIMTTQYVVEPAHMWWPSTLVQISLFTTLHEKEENKDGKRPIARVKFFVIALVCSFCWYVFPGYLFQTLQSISWACLVFPHSVTAHQIGSGMNGLGIGAFTLDWTTVASFLFSPLVSPFFAIVNVFIGYALIIYLVMPVSYWGLNLFNAKTFPIYSSDLFTAQGQEYNVSLIVNKKFEIDFPEYEKLGRVHMSTFFAITYGFGFATIAATITHVALFYGREIYSRYQASSREKPDVHTRLMRNYKDIPSWWFYLLLAVSILLGLVLCIFFKKDVQMPWWGLLFAAALAFFFTLPISIITATTNQTPGLNIITEYIMGAILPGQPITNVCFKTYGYISMAQAVAFLSDFKLGHYMKIPPRSMFLVQFIGTMLAGTINLGVGWWLLSSVENICHKNLLPANSPWTCPGDKVFFDASVIWGLVGPKRIFGSLGEYSTLNWFFLGGLLGPVVVWLLHKAFPSQAWIPLINLPVLLGATGNMPPATPLNYTSWIIVGTIFNFFVFRFRKRWWQRYNYILSAALDAGTAFMTVLIYVALGVESKSLHWWGASPDVVPEHCDLATCPTAKVGSSNCTLASCINNEKLPPSPKLAEKVVKEEGEIDESELSPIEEVRLIVPNTDDPSLPVWTFRMWFLGLFSCILLSFLNQFFGYRTEPLVITQITVQVATLPIGRFMASALPTAKFRIPGFGSRKFSLNPGPFNMKEHVLITIFANAGSAFGSGTVYAVLIVTIIKAFYGRSISFFGSWLLIITTQVMGYGWAGLVRKYVVEPAHMWWPTTLAQISLFRALHEKEENNDGKRRISRLKFFVIALVCSFCWYVFPGYLFQTLQSISLVCLAFPHSVTAHQIGSGMSGLGIGSFTLDWTTVASFLFSPLVSPFFAIVNVFIGYALIIYLVMPVSYWGLNLFNAKTFPIFSSDLFTAQGQEYNITSIVNSKFELNEAEYEKLGRIHMSTFFAVTYGFGFATIASTVTHVALFYGREIYSRYQASSKEKADVHTRLMRKYPDIPSWWFYLLLAGSILVSLALCIFLKKDVQMPWWGLLFAAALAFFFTLPISIITATTNQTPGLNIITEYIMGAILPGQPITNVCFKTYGYISMSQAVAFLSDFKLGHYMKIPPRSMFLVQFIGTVLAGTVNLGVAWWLLTTVENICHRDLLPANSPWTCPSDRVFFDASVIWGLVGPKRIFGSQGLYSSLNWFFLGGLLGPVVVWLLHQAFPSQAWIPLINLPVLLGATGSMPPATPLNYTSWILIGTIFNFFVFRYRKQWWQRYNYILSAALDAGVAFMTVLLYFALGIENKSLNWWGASPDIFPEHCDLASCPTAKGISVEGHIIYAIKSLPTLSMSSLEIDSASVGDIVVVSAADNDYVSPIEEVRLTVSNDDDTTLPVWTFRMWFIGLFSCVLLSFLNTFFSYRSEPLQVTMISIQVASLPVGKFMARVLPTTKFKIPVVNKEFTLNPGPFNVKEHVLISIFANAGAAFGGGTAYAISIVDIIRAFYHRKIGFLASWILVITTQVLGYGWAGIMRRFVVEPAEMWWPSSLVQVSLFRAMHEKDNSSMSRGKFFLIALICSFSWYVFPGYLFPTLSAISWVCWAFPKSVTAQQIGSGMQGIGIGSFAVDWSVIASFLGSPLVTPFFAIVNIFVGFALFLYVVLPTAYWGLDLYQARNFPIFSSHLFNHKGEPYNVSGIVNQNFEIDMPAYEQQGLVNLSVFFSLTYGIGFAAIISTLSHVAVFNGKEIHAQLKASFKGKEDIHTRLMKKYKSIPNWWFYLLLGLTLLLSLALCVFMKRDIQMPWWGLIFAAAIALAFTLPSPGLNIITEYIMGYILPGKPIANVCFKTYGYISMAQAVSFLNDFKLGHYMKIPPRSMFVVQSIGTVIAGTVNLAVAWWLLTTVENICQDHLLPPNSPWTCPGDRVFFDASVIWGLVGPKRIFGPLGNYSALNWFFLGGALGPVVVWLFHKAFPNQKWIPLTNLPVLLGATAAMPPATSLNFNCWLIIGFIFNYYVFKYRKGWWQRYNYVLSAALDAGLAFMGVLLYFTLTMHGISISWWGSDGEHCDLASCPTAKGIVVDGCPVF</sequence>
<feature type="transmembrane region" description="Helical" evidence="9">
    <location>
        <begin position="1437"/>
        <end position="1458"/>
    </location>
</feature>
<dbReference type="OrthoDB" id="9986677at2759"/>
<dbReference type="NCBIfam" id="TIGR00728">
    <property type="entry name" value="OPT_sfam"/>
    <property type="match status" value="3"/>
</dbReference>
<evidence type="ECO:0000256" key="1">
    <source>
        <dbReference type="ARBA" id="ARBA00004141"/>
    </source>
</evidence>
<feature type="transmembrane region" description="Helical" evidence="9">
    <location>
        <begin position="1175"/>
        <end position="1195"/>
    </location>
</feature>
<accession>A0A8J6D345</accession>
<keyword evidence="11" id="KW-1185">Reference proteome</keyword>
<organism evidence="10 11">
    <name type="scientific">Gossypium anomalum</name>
    <dbReference type="NCBI Taxonomy" id="47600"/>
    <lineage>
        <taxon>Eukaryota</taxon>
        <taxon>Viridiplantae</taxon>
        <taxon>Streptophyta</taxon>
        <taxon>Embryophyta</taxon>
        <taxon>Tracheophyta</taxon>
        <taxon>Spermatophyta</taxon>
        <taxon>Magnoliopsida</taxon>
        <taxon>eudicotyledons</taxon>
        <taxon>Gunneridae</taxon>
        <taxon>Pentapetalae</taxon>
        <taxon>rosids</taxon>
        <taxon>malvids</taxon>
        <taxon>Malvales</taxon>
        <taxon>Malvaceae</taxon>
        <taxon>Malvoideae</taxon>
        <taxon>Gossypium</taxon>
    </lineage>
</organism>
<feature type="transmembrane region" description="Helical" evidence="9">
    <location>
        <begin position="420"/>
        <end position="440"/>
    </location>
</feature>
<feature type="transmembrane region" description="Helical" evidence="9">
    <location>
        <begin position="289"/>
        <end position="314"/>
    </location>
</feature>
<evidence type="ECO:0000256" key="5">
    <source>
        <dbReference type="ARBA" id="ARBA00022856"/>
    </source>
</evidence>
<evidence type="ECO:0008006" key="12">
    <source>
        <dbReference type="Google" id="ProtNLM"/>
    </source>
</evidence>
<feature type="transmembrane region" description="Helical" evidence="9">
    <location>
        <begin position="1582"/>
        <end position="1601"/>
    </location>
</feature>
<dbReference type="Proteomes" id="UP000701853">
    <property type="component" value="Chromosome 5"/>
</dbReference>
<feature type="transmembrane region" description="Helical" evidence="9">
    <location>
        <begin position="2103"/>
        <end position="2121"/>
    </location>
</feature>
<dbReference type="GO" id="GO:0016020">
    <property type="term" value="C:membrane"/>
    <property type="evidence" value="ECO:0007669"/>
    <property type="project" value="UniProtKB-SubCell"/>
</dbReference>
<feature type="transmembrane region" description="Helical" evidence="9">
    <location>
        <begin position="1408"/>
        <end position="1425"/>
    </location>
</feature>
<dbReference type="InterPro" id="IPR004648">
    <property type="entry name" value="Oligpept_transpt"/>
</dbReference>
<keyword evidence="5" id="KW-0571">Peptide transport</keyword>
<reference evidence="10 11" key="1">
    <citation type="journal article" date="2021" name="bioRxiv">
        <title>The Gossypium anomalum genome as a resource for cotton improvement and evolutionary analysis of hybrid incompatibility.</title>
        <authorList>
            <person name="Grover C.E."/>
            <person name="Yuan D."/>
            <person name="Arick M.A."/>
            <person name="Miller E.R."/>
            <person name="Hu G."/>
            <person name="Peterson D.G."/>
            <person name="Wendel J.F."/>
            <person name="Udall J.A."/>
        </authorList>
    </citation>
    <scope>NUCLEOTIDE SEQUENCE [LARGE SCALE GENOMIC DNA]</scope>
    <source>
        <strain evidence="10">JFW-Udall</strain>
        <tissue evidence="10">Leaf</tissue>
    </source>
</reference>
<feature type="transmembrane region" description="Helical" evidence="9">
    <location>
        <begin position="795"/>
        <end position="815"/>
    </location>
</feature>
<feature type="transmembrane region" description="Helical" evidence="9">
    <location>
        <begin position="1665"/>
        <end position="1686"/>
    </location>
</feature>
<feature type="transmembrane region" description="Helical" evidence="9">
    <location>
        <begin position="1555"/>
        <end position="1575"/>
    </location>
</feature>
<feature type="transmembrane region" description="Helical" evidence="9">
    <location>
        <begin position="1044"/>
        <end position="1069"/>
    </location>
</feature>
<feature type="transmembrane region" description="Helical" evidence="9">
    <location>
        <begin position="1726"/>
        <end position="1744"/>
    </location>
</feature>
<feature type="transmembrane region" description="Helical" evidence="9">
    <location>
        <begin position="50"/>
        <end position="68"/>
    </location>
</feature>
<keyword evidence="8 9" id="KW-0472">Membrane</keyword>
<keyword evidence="4 9" id="KW-0812">Transmembrane</keyword>
<feature type="transmembrane region" description="Helical" evidence="9">
    <location>
        <begin position="1631"/>
        <end position="1653"/>
    </location>
</feature>
<feature type="transmembrane region" description="Helical" evidence="9">
    <location>
        <begin position="682"/>
        <end position="703"/>
    </location>
</feature>
<evidence type="ECO:0000256" key="7">
    <source>
        <dbReference type="ARBA" id="ARBA00022989"/>
    </source>
</evidence>
<feature type="transmembrane region" description="Helical" evidence="9">
    <location>
        <begin position="1929"/>
        <end position="1948"/>
    </location>
</feature>
<proteinExistence type="inferred from homology"/>
<dbReference type="Pfam" id="PF03169">
    <property type="entry name" value="OPT"/>
    <property type="match status" value="3"/>
</dbReference>
<evidence type="ECO:0000313" key="11">
    <source>
        <dbReference type="Proteomes" id="UP000701853"/>
    </source>
</evidence>
<feature type="transmembrane region" description="Helical" evidence="9">
    <location>
        <begin position="967"/>
        <end position="986"/>
    </location>
</feature>
<feature type="transmembrane region" description="Helical" evidence="9">
    <location>
        <begin position="1202"/>
        <end position="1223"/>
    </location>
</feature>
<dbReference type="EMBL" id="JAHUZN010000005">
    <property type="protein sequence ID" value="KAG8494034.1"/>
    <property type="molecule type" value="Genomic_DNA"/>
</dbReference>
<keyword evidence="7 9" id="KW-1133">Transmembrane helix</keyword>
<protein>
    <recommendedName>
        <fullName evidence="12">Oligopeptide transporter 4</fullName>
    </recommendedName>
</protein>
<feature type="transmembrane region" description="Helical" evidence="9">
    <location>
        <begin position="1120"/>
        <end position="1143"/>
    </location>
</feature>
<feature type="transmembrane region" description="Helical" evidence="9">
    <location>
        <begin position="906"/>
        <end position="926"/>
    </location>
</feature>
<evidence type="ECO:0000256" key="2">
    <source>
        <dbReference type="ARBA" id="ARBA00005484"/>
    </source>
</evidence>
<dbReference type="NCBIfam" id="TIGR00727">
    <property type="entry name" value="ISP4_OPT"/>
    <property type="match status" value="3"/>
</dbReference>
<comment type="caution">
    <text evidence="10">The sequence shown here is derived from an EMBL/GenBank/DDBJ whole genome shotgun (WGS) entry which is preliminary data.</text>
</comment>
<evidence type="ECO:0000256" key="8">
    <source>
        <dbReference type="ARBA" id="ARBA00023136"/>
    </source>
</evidence>
<comment type="subcellular location">
    <subcellularLocation>
        <location evidence="1">Membrane</location>
        <topology evidence="1">Multi-pass membrane protein</topology>
    </subcellularLocation>
</comment>
<evidence type="ECO:0000256" key="9">
    <source>
        <dbReference type="SAM" id="Phobius"/>
    </source>
</evidence>
<comment type="similarity">
    <text evidence="2">Belongs to the oligopeptide OPT transporter (TC 2.A.67.1) family.</text>
</comment>
<feature type="transmembrane region" description="Helical" evidence="9">
    <location>
        <begin position="2181"/>
        <end position="2202"/>
    </location>
</feature>
<feature type="transmembrane region" description="Helical" evidence="9">
    <location>
        <begin position="605"/>
        <end position="623"/>
    </location>
</feature>
<dbReference type="GO" id="GO:0015031">
    <property type="term" value="P:protein transport"/>
    <property type="evidence" value="ECO:0007669"/>
    <property type="project" value="UniProtKB-KW"/>
</dbReference>
<keyword evidence="6" id="KW-0653">Protein transport</keyword>
<feature type="transmembrane region" description="Helical" evidence="9">
    <location>
        <begin position="1287"/>
        <end position="1309"/>
    </location>
</feature>
<feature type="transmembrane region" description="Helical" evidence="9">
    <location>
        <begin position="1868"/>
        <end position="1890"/>
    </location>
</feature>
<feature type="transmembrane region" description="Helical" evidence="9">
    <location>
        <begin position="871"/>
        <end position="894"/>
    </location>
</feature>
<dbReference type="InterPro" id="IPR004813">
    <property type="entry name" value="OPT"/>
</dbReference>
<name>A0A8J6D345_9ROSI</name>
<feature type="transmembrane region" description="Helical" evidence="9">
    <location>
        <begin position="532"/>
        <end position="554"/>
    </location>
</feature>
<evidence type="ECO:0000256" key="6">
    <source>
        <dbReference type="ARBA" id="ARBA00022927"/>
    </source>
</evidence>
<dbReference type="GO" id="GO:0035673">
    <property type="term" value="F:oligopeptide transmembrane transporter activity"/>
    <property type="evidence" value="ECO:0007669"/>
    <property type="project" value="InterPro"/>
</dbReference>
<feature type="transmembrane region" description="Helical" evidence="9">
    <location>
        <begin position="158"/>
        <end position="178"/>
    </location>
</feature>
<feature type="transmembrane region" description="Helical" evidence="9">
    <location>
        <begin position="212"/>
        <end position="231"/>
    </location>
</feature>
<feature type="transmembrane region" description="Helical" evidence="9">
    <location>
        <begin position="1360"/>
        <end position="1378"/>
    </location>
</feature>
<feature type="transmembrane region" description="Helical" evidence="9">
    <location>
        <begin position="1798"/>
        <end position="1823"/>
    </location>
</feature>
<feature type="transmembrane region" description="Helical" evidence="9">
    <location>
        <begin position="365"/>
        <end position="388"/>
    </location>
</feature>
<keyword evidence="3" id="KW-0813">Transport</keyword>
<gene>
    <name evidence="10" type="ORF">CXB51_011559</name>
</gene>
<dbReference type="PANTHER" id="PTHR22601">
    <property type="entry name" value="ISP4 LIKE PROTEIN"/>
    <property type="match status" value="1"/>
</dbReference>
<feature type="transmembrane region" description="Helical" evidence="9">
    <location>
        <begin position="447"/>
        <end position="468"/>
    </location>
</feature>
<feature type="transmembrane region" description="Helical" evidence="9">
    <location>
        <begin position="2031"/>
        <end position="2053"/>
    </location>
</feature>
<evidence type="ECO:0000256" key="4">
    <source>
        <dbReference type="ARBA" id="ARBA00022692"/>
    </source>
</evidence>
<evidence type="ECO:0000256" key="3">
    <source>
        <dbReference type="ARBA" id="ARBA00022448"/>
    </source>
</evidence>
<feature type="transmembrane region" description="Helical" evidence="9">
    <location>
        <begin position="1960"/>
        <end position="1981"/>
    </location>
</feature>
<feature type="transmembrane region" description="Helical" evidence="9">
    <location>
        <begin position="2152"/>
        <end position="2169"/>
    </location>
</feature>